<evidence type="ECO:0000313" key="3">
    <source>
        <dbReference type="EMBL" id="KAL0630998.1"/>
    </source>
</evidence>
<dbReference type="InterPro" id="IPR045341">
    <property type="entry name" value="DUF6532"/>
</dbReference>
<sequence length="394" mass="44485">MTSAEDLPPVPFASLPEPISPLPDFNASVPPAPPPPPPTPAASPIESDSSRSRNCGVESIVGPANSVVKDYAEFIKKYVLLKEPLSSATLFIAMVVELWNRANEEMILDVIMCNESKAQIKSYHLRARSHLLYLIKEKVDCKTLNLLRHYVGPTHSIQRIEYLLENDRCLSSPDHYTVCSCKFLAPEIVVVIYAKYFYVTKMLGNKDPEFLERINLTFVCLVTAGIWHGIRAWRTGTYIKPKDFTGSNERTFTRMMNTWRNRRPSVQEAVMDHIKQAIRERITLACGKIEVIPVQAFEEDEELLRKALQAFREVSNHPLVSTTGQGQLVTPEESNELIRAHVQDPDRDEMLDAVESNAELEEEVTVECRVEGEANSVGVSQRAFGKVVEAMRRM</sequence>
<dbReference type="Proteomes" id="UP001447188">
    <property type="component" value="Unassembled WGS sequence"/>
</dbReference>
<dbReference type="EMBL" id="JBBBZM010000320">
    <property type="protein sequence ID" value="KAL0630998.1"/>
    <property type="molecule type" value="Genomic_DNA"/>
</dbReference>
<gene>
    <name evidence="3" type="ORF">Q9L58_010151</name>
</gene>
<evidence type="ECO:0000256" key="1">
    <source>
        <dbReference type="SAM" id="MobiDB-lite"/>
    </source>
</evidence>
<reference evidence="3 4" key="1">
    <citation type="submission" date="2024-02" db="EMBL/GenBank/DDBJ databases">
        <title>Discinaceae phylogenomics.</title>
        <authorList>
            <person name="Dirks A.C."/>
            <person name="James T.Y."/>
        </authorList>
    </citation>
    <scope>NUCLEOTIDE SEQUENCE [LARGE SCALE GENOMIC DNA]</scope>
    <source>
        <strain evidence="3 4">ACD0624</strain>
    </source>
</reference>
<feature type="region of interest" description="Disordered" evidence="1">
    <location>
        <begin position="1"/>
        <end position="56"/>
    </location>
</feature>
<feature type="domain" description="DUF6532" evidence="2">
    <location>
        <begin position="92"/>
        <end position="260"/>
    </location>
</feature>
<dbReference type="Pfam" id="PF20149">
    <property type="entry name" value="DUF6532"/>
    <property type="match status" value="1"/>
</dbReference>
<organism evidence="3 4">
    <name type="scientific">Discina gigas</name>
    <dbReference type="NCBI Taxonomy" id="1032678"/>
    <lineage>
        <taxon>Eukaryota</taxon>
        <taxon>Fungi</taxon>
        <taxon>Dikarya</taxon>
        <taxon>Ascomycota</taxon>
        <taxon>Pezizomycotina</taxon>
        <taxon>Pezizomycetes</taxon>
        <taxon>Pezizales</taxon>
        <taxon>Discinaceae</taxon>
        <taxon>Discina</taxon>
    </lineage>
</organism>
<evidence type="ECO:0000259" key="2">
    <source>
        <dbReference type="Pfam" id="PF20149"/>
    </source>
</evidence>
<accession>A0ABR3G591</accession>
<keyword evidence="4" id="KW-1185">Reference proteome</keyword>
<protein>
    <recommendedName>
        <fullName evidence="2">DUF6532 domain-containing protein</fullName>
    </recommendedName>
</protein>
<name>A0ABR3G591_9PEZI</name>
<comment type="caution">
    <text evidence="3">The sequence shown here is derived from an EMBL/GenBank/DDBJ whole genome shotgun (WGS) entry which is preliminary data.</text>
</comment>
<feature type="compositionally biased region" description="Pro residues" evidence="1">
    <location>
        <begin position="30"/>
        <end position="41"/>
    </location>
</feature>
<evidence type="ECO:0000313" key="4">
    <source>
        <dbReference type="Proteomes" id="UP001447188"/>
    </source>
</evidence>
<proteinExistence type="predicted"/>